<feature type="non-terminal residue" evidence="1">
    <location>
        <position position="1"/>
    </location>
</feature>
<keyword evidence="2" id="KW-1185">Reference proteome</keyword>
<protein>
    <recommendedName>
        <fullName evidence="3">Reverse transcriptase zinc-binding domain-containing protein</fullName>
    </recommendedName>
</protein>
<evidence type="ECO:0008006" key="3">
    <source>
        <dbReference type="Google" id="ProtNLM"/>
    </source>
</evidence>
<accession>A0A2H3DXU1</accession>
<dbReference type="STRING" id="47427.A0A2H3DXU1"/>
<reference evidence="2" key="1">
    <citation type="journal article" date="2017" name="Nat. Ecol. Evol.">
        <title>Genome expansion and lineage-specific genetic innovations in the forest pathogenic fungi Armillaria.</title>
        <authorList>
            <person name="Sipos G."/>
            <person name="Prasanna A.N."/>
            <person name="Walter M.C."/>
            <person name="O'Connor E."/>
            <person name="Balint B."/>
            <person name="Krizsan K."/>
            <person name="Kiss B."/>
            <person name="Hess J."/>
            <person name="Varga T."/>
            <person name="Slot J."/>
            <person name="Riley R."/>
            <person name="Boka B."/>
            <person name="Rigling D."/>
            <person name="Barry K."/>
            <person name="Lee J."/>
            <person name="Mihaltcheva S."/>
            <person name="LaButti K."/>
            <person name="Lipzen A."/>
            <person name="Waldron R."/>
            <person name="Moloney N.M."/>
            <person name="Sperisen C."/>
            <person name="Kredics L."/>
            <person name="Vagvoelgyi C."/>
            <person name="Patrignani A."/>
            <person name="Fitzpatrick D."/>
            <person name="Nagy I."/>
            <person name="Doyle S."/>
            <person name="Anderson J.B."/>
            <person name="Grigoriev I.V."/>
            <person name="Gueldener U."/>
            <person name="Muensterkoetter M."/>
            <person name="Nagy L.G."/>
        </authorList>
    </citation>
    <scope>NUCLEOTIDE SEQUENCE [LARGE SCALE GENOMIC DNA]</scope>
    <source>
        <strain evidence="2">Ar21-2</strain>
    </source>
</reference>
<dbReference type="OrthoDB" id="3062066at2759"/>
<organism evidence="1 2">
    <name type="scientific">Armillaria gallica</name>
    <name type="common">Bulbous honey fungus</name>
    <name type="synonym">Armillaria bulbosa</name>
    <dbReference type="NCBI Taxonomy" id="47427"/>
    <lineage>
        <taxon>Eukaryota</taxon>
        <taxon>Fungi</taxon>
        <taxon>Dikarya</taxon>
        <taxon>Basidiomycota</taxon>
        <taxon>Agaricomycotina</taxon>
        <taxon>Agaricomycetes</taxon>
        <taxon>Agaricomycetidae</taxon>
        <taxon>Agaricales</taxon>
        <taxon>Marasmiineae</taxon>
        <taxon>Physalacriaceae</taxon>
        <taxon>Armillaria</taxon>
    </lineage>
</organism>
<evidence type="ECO:0000313" key="1">
    <source>
        <dbReference type="EMBL" id="PBK98880.1"/>
    </source>
</evidence>
<gene>
    <name evidence="1" type="ORF">ARMGADRAFT_918477</name>
</gene>
<dbReference type="Proteomes" id="UP000217790">
    <property type="component" value="Unassembled WGS sequence"/>
</dbReference>
<dbReference type="AlphaFoldDB" id="A0A2H3DXU1"/>
<dbReference type="EMBL" id="KZ293647">
    <property type="protein sequence ID" value="PBK98880.1"/>
    <property type="molecule type" value="Genomic_DNA"/>
</dbReference>
<proteinExistence type="predicted"/>
<evidence type="ECO:0000313" key="2">
    <source>
        <dbReference type="Proteomes" id="UP000217790"/>
    </source>
</evidence>
<name>A0A2H3DXU1_ARMGA</name>
<dbReference type="InParanoid" id="A0A2H3DXU1"/>
<sequence length="246" mass="28763">GCEVMPDATKSLIEPLVDVQVKFIRKMLHVGSRSMLVPLHTETGITPLQTRRFILVLKFPKYTLALQDTHLIRAAIMNSIVLRISGRKTWFTDLLQAARNLPYPLAYELDPWSLTPDYVDLYSKMVFHCMERSLQQQNKSPRTITLTLRHYLDVKIKDHRKALTWMLLSSYMLAIERLRWREFGRPRLERDHRKCRFCKIAVESPEHAMLGCTSSQVQVHIRSQMMARVIRDEPDLAPMYGQLGSW</sequence>